<dbReference type="InterPro" id="IPR036388">
    <property type="entry name" value="WH-like_DNA-bd_sf"/>
</dbReference>
<feature type="domain" description="HTH arsR-type" evidence="4">
    <location>
        <begin position="261"/>
        <end position="333"/>
    </location>
</feature>
<organism evidence="5 6">
    <name type="scientific">Streptomyces hazeniae</name>
    <dbReference type="NCBI Taxonomy" id="3075538"/>
    <lineage>
        <taxon>Bacteria</taxon>
        <taxon>Bacillati</taxon>
        <taxon>Actinomycetota</taxon>
        <taxon>Actinomycetes</taxon>
        <taxon>Kitasatosporales</taxon>
        <taxon>Streptomycetaceae</taxon>
        <taxon>Streptomyces</taxon>
    </lineage>
</organism>
<name>A0ABU2NNR9_9ACTN</name>
<proteinExistence type="predicted"/>
<dbReference type="RefSeq" id="WP_311672492.1">
    <property type="nucleotide sequence ID" value="NZ_JAVREQ010000004.1"/>
</dbReference>
<dbReference type="Gene3D" id="1.10.10.10">
    <property type="entry name" value="Winged helix-like DNA-binding domain superfamily/Winged helix DNA-binding domain"/>
    <property type="match status" value="1"/>
</dbReference>
<reference evidence="6" key="1">
    <citation type="submission" date="2023-07" db="EMBL/GenBank/DDBJ databases">
        <title>30 novel species of actinomycetes from the DSMZ collection.</title>
        <authorList>
            <person name="Nouioui I."/>
        </authorList>
    </citation>
    <scope>NUCLEOTIDE SEQUENCE [LARGE SCALE GENOMIC DNA]</scope>
    <source>
        <strain evidence="6">DSM 42041</strain>
    </source>
</reference>
<sequence>MLHIHFTADDRARLRLAERADPLWETVLSLHQMIRPDPFFAAWRRRTGAGLAAAGAGADLRLLTTLAPRSSYFPDFLTPSDDDGHPPDVGTGIDRVLSTGKGRLRTEIGRLASGMPRPPAWLDDFAAGRPRALHRLGDALRRYHAVALAPHADRVAADVRRDRNDRARRVLRHGGEAVLGALGASARWRPPVLEVDYPTTQHLRLDGRGLTLVPSFFLHDHPIALADPSLPPVLTFPVSRGPLWIPGHARREEDGGGRAGTALDDLLGPTRAAVLRSLDTRRTTSALADRLRVSPSAASRHATTLRRAGLVDTERRGGAVLHSRTALGTALVHGT</sequence>
<dbReference type="SUPFAM" id="SSF46785">
    <property type="entry name" value="Winged helix' DNA-binding domain"/>
    <property type="match status" value="1"/>
</dbReference>
<dbReference type="Proteomes" id="UP001183414">
    <property type="component" value="Unassembled WGS sequence"/>
</dbReference>
<protein>
    <submittedName>
        <fullName evidence="5">Winged helix-turn-helix domain-containing protein</fullName>
    </submittedName>
</protein>
<dbReference type="PANTHER" id="PTHR43132">
    <property type="entry name" value="ARSENICAL RESISTANCE OPERON REPRESSOR ARSR-RELATED"/>
    <property type="match status" value="1"/>
</dbReference>
<dbReference type="Pfam" id="PF12840">
    <property type="entry name" value="HTH_20"/>
    <property type="match status" value="1"/>
</dbReference>
<accession>A0ABU2NNR9</accession>
<dbReference type="InterPro" id="IPR011991">
    <property type="entry name" value="ArsR-like_HTH"/>
</dbReference>
<gene>
    <name evidence="5" type="ORF">RM572_07555</name>
</gene>
<dbReference type="InterPro" id="IPR001845">
    <property type="entry name" value="HTH_ArsR_DNA-bd_dom"/>
</dbReference>
<evidence type="ECO:0000313" key="5">
    <source>
        <dbReference type="EMBL" id="MDT0378635.1"/>
    </source>
</evidence>
<evidence type="ECO:0000256" key="3">
    <source>
        <dbReference type="ARBA" id="ARBA00023163"/>
    </source>
</evidence>
<evidence type="ECO:0000256" key="2">
    <source>
        <dbReference type="ARBA" id="ARBA00023125"/>
    </source>
</evidence>
<keyword evidence="1" id="KW-0805">Transcription regulation</keyword>
<dbReference type="SMART" id="SM00418">
    <property type="entry name" value="HTH_ARSR"/>
    <property type="match status" value="1"/>
</dbReference>
<keyword evidence="2" id="KW-0238">DNA-binding</keyword>
<keyword evidence="3" id="KW-0804">Transcription</keyword>
<dbReference type="PANTHER" id="PTHR43132:SF8">
    <property type="entry name" value="HTH-TYPE TRANSCRIPTIONAL REGULATOR KMTR"/>
    <property type="match status" value="1"/>
</dbReference>
<evidence type="ECO:0000259" key="4">
    <source>
        <dbReference type="SMART" id="SM00418"/>
    </source>
</evidence>
<keyword evidence="6" id="KW-1185">Reference proteome</keyword>
<evidence type="ECO:0000313" key="6">
    <source>
        <dbReference type="Proteomes" id="UP001183414"/>
    </source>
</evidence>
<dbReference type="InterPro" id="IPR051011">
    <property type="entry name" value="Metal_resp_trans_reg"/>
</dbReference>
<dbReference type="CDD" id="cd00090">
    <property type="entry name" value="HTH_ARSR"/>
    <property type="match status" value="1"/>
</dbReference>
<evidence type="ECO:0000256" key="1">
    <source>
        <dbReference type="ARBA" id="ARBA00023015"/>
    </source>
</evidence>
<comment type="caution">
    <text evidence="5">The sequence shown here is derived from an EMBL/GenBank/DDBJ whole genome shotgun (WGS) entry which is preliminary data.</text>
</comment>
<dbReference type="InterPro" id="IPR036390">
    <property type="entry name" value="WH_DNA-bd_sf"/>
</dbReference>
<dbReference type="EMBL" id="JAVREQ010000004">
    <property type="protein sequence ID" value="MDT0378635.1"/>
    <property type="molecule type" value="Genomic_DNA"/>
</dbReference>